<dbReference type="EMBL" id="FUGE01000154">
    <property type="protein sequence ID" value="SJM72158.1"/>
    <property type="molecule type" value="Genomic_DNA"/>
</dbReference>
<sequence length="275" mass="29665">MAKIPSSNSPQMNNPNGEPQSMEKLKQASGYIIGAILLALIGYFGWNYLQNSGMKADTVAADKYAAIEAANDELLGQPEGNAEASKKLNSDIDALVAEHGNTVYAWQALMIKSRNAVDANDMKTALAALKKALKIDLKDAGLHSITQLRYATVLLASGDVDAALTQASIDVPVAFEASQQELLGDIYLAKKDNEKAVRAYENAWSLLSKRHEERPFLRLKLENLGISPKPIEPAEQVVDVEAMQQAQLEGSNEINPELEAAIAEMEAAASEDAAQ</sequence>
<protein>
    <recommendedName>
        <fullName evidence="8">Ancillary SecYEG translocon subunit</fullName>
    </recommendedName>
</protein>
<dbReference type="PANTHER" id="PTHR38035">
    <property type="entry name" value="UPF0070 PROTEIN YFGM"/>
    <property type="match status" value="1"/>
</dbReference>
<evidence type="ECO:0000256" key="8">
    <source>
        <dbReference type="ARBA" id="ARBA00024235"/>
    </source>
</evidence>
<feature type="region of interest" description="Disordered" evidence="9">
    <location>
        <begin position="1"/>
        <end position="21"/>
    </location>
</feature>
<gene>
    <name evidence="12" type="ORF">A1232T_01579</name>
</gene>
<dbReference type="RefSeq" id="WP_077451308.1">
    <property type="nucleotide sequence ID" value="NZ_FUGE01000154.1"/>
</dbReference>
<keyword evidence="3 10" id="KW-0812">Transmembrane</keyword>
<evidence type="ECO:0000256" key="1">
    <source>
        <dbReference type="ARBA" id="ARBA00004401"/>
    </source>
</evidence>
<dbReference type="STRING" id="1945521.A1232T_01579"/>
<evidence type="ECO:0000256" key="4">
    <source>
        <dbReference type="ARBA" id="ARBA00022989"/>
    </source>
</evidence>
<dbReference type="GO" id="GO:0044877">
    <property type="term" value="F:protein-containing complex binding"/>
    <property type="evidence" value="ECO:0007669"/>
    <property type="project" value="InterPro"/>
</dbReference>
<evidence type="ECO:0000256" key="9">
    <source>
        <dbReference type="SAM" id="MobiDB-lite"/>
    </source>
</evidence>
<evidence type="ECO:0000259" key="11">
    <source>
        <dbReference type="Pfam" id="PF09976"/>
    </source>
</evidence>
<organism evidence="12 13">
    <name type="scientific">Psychrobacter piechaudii</name>
    <dbReference type="NCBI Taxonomy" id="1945521"/>
    <lineage>
        <taxon>Bacteria</taxon>
        <taxon>Pseudomonadati</taxon>
        <taxon>Pseudomonadota</taxon>
        <taxon>Gammaproteobacteria</taxon>
        <taxon>Moraxellales</taxon>
        <taxon>Moraxellaceae</taxon>
        <taxon>Psychrobacter</taxon>
    </lineage>
</organism>
<dbReference type="Gene3D" id="1.25.40.10">
    <property type="entry name" value="Tetratricopeptide repeat domain"/>
    <property type="match status" value="1"/>
</dbReference>
<evidence type="ECO:0000256" key="5">
    <source>
        <dbReference type="ARBA" id="ARBA00023136"/>
    </source>
</evidence>
<keyword evidence="4 10" id="KW-1133">Transmembrane helix</keyword>
<evidence type="ECO:0000256" key="2">
    <source>
        <dbReference type="ARBA" id="ARBA00022475"/>
    </source>
</evidence>
<dbReference type="AlphaFoldDB" id="A0A1R4GVF0"/>
<dbReference type="OrthoDB" id="9789675at2"/>
<dbReference type="GO" id="GO:0005886">
    <property type="term" value="C:plasma membrane"/>
    <property type="evidence" value="ECO:0007669"/>
    <property type="project" value="UniProtKB-SubCell"/>
</dbReference>
<reference evidence="12 13" key="1">
    <citation type="submission" date="2017-02" db="EMBL/GenBank/DDBJ databases">
        <authorList>
            <person name="Peterson S.W."/>
        </authorList>
    </citation>
    <scope>NUCLEOTIDE SEQUENCE [LARGE SCALE GENOMIC DNA]</scope>
    <source>
        <strain evidence="12">Psychrobacter_piechaudii</strain>
    </source>
</reference>
<evidence type="ECO:0000313" key="12">
    <source>
        <dbReference type="EMBL" id="SJM72158.1"/>
    </source>
</evidence>
<evidence type="ECO:0000256" key="3">
    <source>
        <dbReference type="ARBA" id="ARBA00022692"/>
    </source>
</evidence>
<dbReference type="InterPro" id="IPR018704">
    <property type="entry name" value="SecYEG/CpoB_TPR"/>
</dbReference>
<keyword evidence="6" id="KW-0143">Chaperone</keyword>
<evidence type="ECO:0000256" key="6">
    <source>
        <dbReference type="ARBA" id="ARBA00023186"/>
    </source>
</evidence>
<keyword evidence="13" id="KW-1185">Reference proteome</keyword>
<evidence type="ECO:0000256" key="10">
    <source>
        <dbReference type="SAM" id="Phobius"/>
    </source>
</evidence>
<dbReference type="Proteomes" id="UP000188357">
    <property type="component" value="Unassembled WGS sequence"/>
</dbReference>
<proteinExistence type="inferred from homology"/>
<comment type="subcellular location">
    <subcellularLocation>
        <location evidence="1">Cell membrane</location>
        <topology evidence="1">Single-pass type II membrane protein</topology>
    </subcellularLocation>
</comment>
<accession>A0A1R4GVF0</accession>
<dbReference type="Pfam" id="PF09976">
    <property type="entry name" value="TPR_21"/>
    <property type="match status" value="1"/>
</dbReference>
<dbReference type="PANTHER" id="PTHR38035:SF1">
    <property type="entry name" value="ANCILLARY SECYEG TRANSLOCON SUBUNIT"/>
    <property type="match status" value="1"/>
</dbReference>
<evidence type="ECO:0000313" key="13">
    <source>
        <dbReference type="Proteomes" id="UP000188357"/>
    </source>
</evidence>
<keyword evidence="2" id="KW-1003">Cell membrane</keyword>
<dbReference type="InterPro" id="IPR011990">
    <property type="entry name" value="TPR-like_helical_dom_sf"/>
</dbReference>
<evidence type="ECO:0000256" key="7">
    <source>
        <dbReference type="ARBA" id="ARBA00024197"/>
    </source>
</evidence>
<dbReference type="InterPro" id="IPR026039">
    <property type="entry name" value="YfgM"/>
</dbReference>
<feature type="compositionally biased region" description="Low complexity" evidence="9">
    <location>
        <begin position="1"/>
        <end position="16"/>
    </location>
</feature>
<keyword evidence="5 10" id="KW-0472">Membrane</keyword>
<name>A0A1R4GVF0_9GAMM</name>
<comment type="similarity">
    <text evidence="7">Belongs to the YfgM family.</text>
</comment>
<feature type="transmembrane region" description="Helical" evidence="10">
    <location>
        <begin position="28"/>
        <end position="46"/>
    </location>
</feature>
<dbReference type="SUPFAM" id="SSF48452">
    <property type="entry name" value="TPR-like"/>
    <property type="match status" value="1"/>
</dbReference>
<feature type="domain" description="Ancillary SecYEG translocon subunit/Cell division coordinator CpoB TPR" evidence="11">
    <location>
        <begin position="30"/>
        <end position="225"/>
    </location>
</feature>